<dbReference type="EMBL" id="LJOY01000001">
    <property type="protein sequence ID" value="OBQ27388.1"/>
    <property type="molecule type" value="Genomic_DNA"/>
</dbReference>
<dbReference type="AlphaFoldDB" id="A0A1B7W273"/>
<organism evidence="1 2">
    <name type="scientific">Aphanizomenon flos-aquae LD13</name>
    <dbReference type="NCBI Taxonomy" id="1710894"/>
    <lineage>
        <taxon>Bacteria</taxon>
        <taxon>Bacillati</taxon>
        <taxon>Cyanobacteriota</taxon>
        <taxon>Cyanophyceae</taxon>
        <taxon>Nostocales</taxon>
        <taxon>Aphanizomenonaceae</taxon>
        <taxon>Aphanizomenon</taxon>
    </lineage>
</organism>
<reference evidence="1 2" key="1">
    <citation type="submission" date="2015-09" db="EMBL/GenBank/DDBJ databases">
        <title>Whole genome shotgun sequence assembly of Aphanizomenon flos-aquae UKL13.</title>
        <authorList>
            <person name="Driscoll C."/>
        </authorList>
    </citation>
    <scope>NUCLEOTIDE SEQUENCE [LARGE SCALE GENOMIC DNA]</scope>
    <source>
        <strain evidence="1">MDT13</strain>
    </source>
</reference>
<gene>
    <name evidence="1" type="ORF">AN481_00240</name>
</gene>
<dbReference type="Proteomes" id="UP000092382">
    <property type="component" value="Unassembled WGS sequence"/>
</dbReference>
<comment type="caution">
    <text evidence="1">The sequence shown here is derived from an EMBL/GenBank/DDBJ whole genome shotgun (WGS) entry which is preliminary data.</text>
</comment>
<sequence length="127" mass="15068">MDTEQLKIQIEEQRNLLNTDRLDVSFGEIMRMYEDKEIVIKPAFQRYFRWDDGNFATALYDVITIGVAENYDYYKSQPSDVILNKINQEVRTDTILIKFSRRGGNNQKARIINRLREAKRIFGNINK</sequence>
<accession>A0A1B7W273</accession>
<dbReference type="STRING" id="1803587.GCA_001593825_02318"/>
<proteinExistence type="predicted"/>
<dbReference type="PATRIC" id="fig|1710894.3.peg.2217"/>
<evidence type="ECO:0000313" key="1">
    <source>
        <dbReference type="EMBL" id="OBQ27388.1"/>
    </source>
</evidence>
<protein>
    <recommendedName>
        <fullName evidence="3">DUF262 domain-containing protein</fullName>
    </recommendedName>
</protein>
<name>A0A1B7W273_APHFL</name>
<evidence type="ECO:0000313" key="2">
    <source>
        <dbReference type="Proteomes" id="UP000092382"/>
    </source>
</evidence>
<evidence type="ECO:0008006" key="3">
    <source>
        <dbReference type="Google" id="ProtNLM"/>
    </source>
</evidence>